<evidence type="ECO:0000313" key="2">
    <source>
        <dbReference type="Proteomes" id="UP001165960"/>
    </source>
</evidence>
<evidence type="ECO:0000313" key="1">
    <source>
        <dbReference type="EMBL" id="KAJ9067273.1"/>
    </source>
</evidence>
<accession>A0ACC2SYA1</accession>
<name>A0ACC2SYA1_9FUNG</name>
<reference evidence="1" key="1">
    <citation type="submission" date="2022-04" db="EMBL/GenBank/DDBJ databases">
        <title>Genome of the entomopathogenic fungus Entomophthora muscae.</title>
        <authorList>
            <person name="Elya C."/>
            <person name="Lovett B.R."/>
            <person name="Lee E."/>
            <person name="Macias A.M."/>
            <person name="Hajek A.E."/>
            <person name="De Bivort B.L."/>
            <person name="Kasson M.T."/>
            <person name="De Fine Licht H.H."/>
            <person name="Stajich J.E."/>
        </authorList>
    </citation>
    <scope>NUCLEOTIDE SEQUENCE</scope>
    <source>
        <strain evidence="1">Berkeley</strain>
    </source>
</reference>
<comment type="caution">
    <text evidence="1">The sequence shown here is derived from an EMBL/GenBank/DDBJ whole genome shotgun (WGS) entry which is preliminary data.</text>
</comment>
<gene>
    <name evidence="1" type="ORF">DSO57_1001381</name>
</gene>
<keyword evidence="2" id="KW-1185">Reference proteome</keyword>
<dbReference type="Proteomes" id="UP001165960">
    <property type="component" value="Unassembled WGS sequence"/>
</dbReference>
<proteinExistence type="predicted"/>
<protein>
    <submittedName>
        <fullName evidence="1">Uncharacterized protein</fullName>
    </submittedName>
</protein>
<sequence length="391" mass="42392">MIFSTLAYVDQARSLLFARSSKGFSATSCILLLIANVLRVFLGVYEGKSKSELVELGTDSLMLLPVILLSIFFSIRGGATPTSGVEALSTVTSVLIITFFFFGEVLGFFEVKSLFGTIRDAFSIFSTNGVYFPETISVLETLAPIAQVFASLRAGSGSTLSSLLVLLRLFVDVKRIYFYALNTTPRQLVISGQIQLLCSVILFLQAYLSGNFLRLALRIPVLVARIVSFIAGFIKPKAKAAKRTPAPRKAEEVQRGIFSKILNPSDKRPAVEATDTANERDEEPAPVQERRSSFIGVLGGRLLRVLGGTTLEILRRVIRLVLAAAFILAQTILIASLSFLARIKAGQTNEGSKSTDSNKSSQASNRQGISGSSKPAIDNSKLMNRSVTFSV</sequence>
<organism evidence="1 2">
    <name type="scientific">Entomophthora muscae</name>
    <dbReference type="NCBI Taxonomy" id="34485"/>
    <lineage>
        <taxon>Eukaryota</taxon>
        <taxon>Fungi</taxon>
        <taxon>Fungi incertae sedis</taxon>
        <taxon>Zoopagomycota</taxon>
        <taxon>Entomophthoromycotina</taxon>
        <taxon>Entomophthoromycetes</taxon>
        <taxon>Entomophthorales</taxon>
        <taxon>Entomophthoraceae</taxon>
        <taxon>Entomophthora</taxon>
    </lineage>
</organism>
<dbReference type="EMBL" id="QTSX02004263">
    <property type="protein sequence ID" value="KAJ9067273.1"/>
    <property type="molecule type" value="Genomic_DNA"/>
</dbReference>